<evidence type="ECO:0000256" key="14">
    <source>
        <dbReference type="ARBA" id="ARBA00048988"/>
    </source>
</evidence>
<comment type="catalytic activity">
    <reaction evidence="11">
        <text>Couples ATP hydrolysis with the unwinding of duplex DNA by translocating in the 3'-5' direction.</text>
        <dbReference type="EC" id="5.6.2.4"/>
    </reaction>
</comment>
<dbReference type="Pfam" id="PF00580">
    <property type="entry name" value="UvrD-helicase"/>
    <property type="match status" value="2"/>
</dbReference>
<gene>
    <name evidence="18" type="ORF">GTU67_10830</name>
</gene>
<evidence type="ECO:0000256" key="10">
    <source>
        <dbReference type="ARBA" id="ARBA00023235"/>
    </source>
</evidence>
<evidence type="ECO:0000256" key="11">
    <source>
        <dbReference type="ARBA" id="ARBA00034617"/>
    </source>
</evidence>
<dbReference type="Pfam" id="PF12705">
    <property type="entry name" value="PDDEXK_1"/>
    <property type="match status" value="1"/>
</dbReference>
<organism evidence="18 19">
    <name type="scientific">Pusillimonas minor</name>
    <dbReference type="NCBI Taxonomy" id="2697024"/>
    <lineage>
        <taxon>Bacteria</taxon>
        <taxon>Pseudomonadati</taxon>
        <taxon>Pseudomonadota</taxon>
        <taxon>Betaproteobacteria</taxon>
        <taxon>Burkholderiales</taxon>
        <taxon>Alcaligenaceae</taxon>
        <taxon>Pusillimonas</taxon>
    </lineage>
</organism>
<keyword evidence="19" id="KW-1185">Reference proteome</keyword>
<dbReference type="InterPro" id="IPR027417">
    <property type="entry name" value="P-loop_NTPase"/>
</dbReference>
<evidence type="ECO:0000256" key="4">
    <source>
        <dbReference type="ARBA" id="ARBA00022801"/>
    </source>
</evidence>
<keyword evidence="10" id="KW-0413">Isomerase</keyword>
<dbReference type="AlphaFoldDB" id="A0A842HRW3"/>
<evidence type="ECO:0000256" key="15">
    <source>
        <dbReference type="PROSITE-ProRule" id="PRU00560"/>
    </source>
</evidence>
<name>A0A842HRW3_9BURK</name>
<dbReference type="InterPro" id="IPR014017">
    <property type="entry name" value="DNA_helicase_UvrD-like_C"/>
</dbReference>
<dbReference type="PROSITE" id="PS51217">
    <property type="entry name" value="UVRD_HELICASE_CTER"/>
    <property type="match status" value="1"/>
</dbReference>
<dbReference type="GO" id="GO:0003677">
    <property type="term" value="F:DNA binding"/>
    <property type="evidence" value="ECO:0007669"/>
    <property type="project" value="UniProtKB-KW"/>
</dbReference>
<evidence type="ECO:0000256" key="12">
    <source>
        <dbReference type="ARBA" id="ARBA00034808"/>
    </source>
</evidence>
<dbReference type="GO" id="GO:0033202">
    <property type="term" value="C:DNA helicase complex"/>
    <property type="evidence" value="ECO:0007669"/>
    <property type="project" value="TreeGrafter"/>
</dbReference>
<keyword evidence="4 15" id="KW-0378">Hydrolase</keyword>
<dbReference type="PANTHER" id="PTHR11070:SF2">
    <property type="entry name" value="ATP-DEPENDENT DNA HELICASE SRS2"/>
    <property type="match status" value="1"/>
</dbReference>
<evidence type="ECO:0000256" key="8">
    <source>
        <dbReference type="ARBA" id="ARBA00023125"/>
    </source>
</evidence>
<dbReference type="RefSeq" id="WP_185780082.1">
    <property type="nucleotide sequence ID" value="NZ_JACJUU010000008.1"/>
</dbReference>
<dbReference type="PROSITE" id="PS51198">
    <property type="entry name" value="UVRD_HELICASE_ATP_BIND"/>
    <property type="match status" value="1"/>
</dbReference>
<dbReference type="GO" id="GO:0005524">
    <property type="term" value="F:ATP binding"/>
    <property type="evidence" value="ECO:0007669"/>
    <property type="project" value="UniProtKB-UniRule"/>
</dbReference>
<evidence type="ECO:0000313" key="19">
    <source>
        <dbReference type="Proteomes" id="UP000545386"/>
    </source>
</evidence>
<keyword evidence="2 15" id="KW-0547">Nucleotide-binding</keyword>
<evidence type="ECO:0000259" key="16">
    <source>
        <dbReference type="PROSITE" id="PS51198"/>
    </source>
</evidence>
<feature type="domain" description="UvrD-like helicase C-terminal" evidence="17">
    <location>
        <begin position="492"/>
        <end position="772"/>
    </location>
</feature>
<dbReference type="InterPro" id="IPR011335">
    <property type="entry name" value="Restrct_endonuc-II-like"/>
</dbReference>
<dbReference type="Proteomes" id="UP000545386">
    <property type="component" value="Unassembled WGS sequence"/>
</dbReference>
<evidence type="ECO:0000256" key="9">
    <source>
        <dbReference type="ARBA" id="ARBA00023204"/>
    </source>
</evidence>
<evidence type="ECO:0000256" key="2">
    <source>
        <dbReference type="ARBA" id="ARBA00022741"/>
    </source>
</evidence>
<dbReference type="GO" id="GO:0043138">
    <property type="term" value="F:3'-5' DNA helicase activity"/>
    <property type="evidence" value="ECO:0007669"/>
    <property type="project" value="UniProtKB-EC"/>
</dbReference>
<evidence type="ECO:0000256" key="3">
    <source>
        <dbReference type="ARBA" id="ARBA00022763"/>
    </source>
</evidence>
<keyword evidence="1" id="KW-0540">Nuclease</keyword>
<dbReference type="InterPro" id="IPR038726">
    <property type="entry name" value="PDDEXK_AddAB-type"/>
</dbReference>
<dbReference type="EC" id="5.6.2.4" evidence="12"/>
<dbReference type="PANTHER" id="PTHR11070">
    <property type="entry name" value="UVRD / RECB / PCRA DNA HELICASE FAMILY MEMBER"/>
    <property type="match status" value="1"/>
</dbReference>
<dbReference type="SUPFAM" id="SSF52540">
    <property type="entry name" value="P-loop containing nucleoside triphosphate hydrolases"/>
    <property type="match status" value="1"/>
</dbReference>
<evidence type="ECO:0000256" key="13">
    <source>
        <dbReference type="ARBA" id="ARBA00034923"/>
    </source>
</evidence>
<keyword evidence="7 15" id="KW-0067">ATP-binding</keyword>
<keyword evidence="9" id="KW-0234">DNA repair</keyword>
<sequence length="1109" mass="121336">MSEPIHDAAARRQALDPQRSFLVQAPAGSGKTELLTDRILALLATVERPEEIVAITFTRKAASEMHARVLLKLAQGLGPEPPEAHRRESWQLARAAIERDRQMGWQLLQYPARLSIRTIDAFCAHLVKGMPWLSTMGGMPGVCDDAGRYYREAAQATIGLVDDVESVARVLAHLDVNLRAAETLLAEMLGSRDQWMPLLDAGSDARLLARFLTETIDEDVARLAVLMPSGWSQDLAVPCRTAADALASEGKMPEVLPLVDWDGSPFDASQADLPRWQALAAFLLTKDGRLRKTANKTTGFEAKSAHRAVFLAWLQNFDGNESWVDALAEIRSAPAQGYQDWQLDVLGDLLEVLRLAWAQLMVQFSQAGEVDFIEVSQRALRALGSADDPTDLLLSLDSAIRHLLVDEFQDTSQAQIELLERLTSGWMPDDGRTLFLVGDPMQSIYRFRKAEVGLFLKVREAGLGQVPLTSLQLTTNFRSQTSVVDWVNGVFGPLFPAAPHIGLGAIPYSSSVAFNPPLDGLGVSLHPVWSGGEDGADEASAQEAAQLVVQLARDALARNPESGHPVAVLVRARSHLKDVVRQLTSQGIPCRAVELVSLKTRQVVADLVQLARALSHPGDRLAWLSVLRSPLCGLRLSTLHALFGQETARPAPLMLADYVRDDDPAAWGVANDEHQRVLHAAAVLLDRGNDEGVVPFASWLETAWQRLGGATVYATHDDRADSQAFFRLIEKLAPFGGLDPAELETQLDRLFATPGHQAGPAVEVMTIHKSKGLQFDTVILMGLHHGATNDNQRLVHFEFSEGRLLIGPIRPKASEQADPITTYLREREKKRSAYEIDRLLYVAATRARHQLCLIAQLSLDKDGGVAPPRAGSLLSRLWPHIPQPPAPDAMALPAHGMTGAAVSSVDSRPLLRLPLAALPDADCAALVASGDAGRPWEWSQALNEDALVGTVAHAWLERLGKTGADSWTVERVRAQAPVVRRQLSRAGVPGDRLDTATAAVCETLEATLSSARGRWLLGLAKAYREWSLLDVSGRVSVIDLAVSDEQGWLVVDYKTGRPQDGEQVNQFADRMRARYAEQMARYRAQVSALDGRPSRSALYFPRADIWIDD</sequence>
<evidence type="ECO:0000256" key="5">
    <source>
        <dbReference type="ARBA" id="ARBA00022806"/>
    </source>
</evidence>
<proteinExistence type="predicted"/>
<feature type="binding site" evidence="15">
    <location>
        <begin position="25"/>
        <end position="32"/>
    </location>
    <ligand>
        <name>ATP</name>
        <dbReference type="ChEBI" id="CHEBI:30616"/>
    </ligand>
</feature>
<dbReference type="GO" id="GO:0004527">
    <property type="term" value="F:exonuclease activity"/>
    <property type="evidence" value="ECO:0007669"/>
    <property type="project" value="UniProtKB-KW"/>
</dbReference>
<feature type="domain" description="UvrD-like helicase ATP-binding" evidence="16">
    <location>
        <begin position="4"/>
        <end position="480"/>
    </location>
</feature>
<evidence type="ECO:0000256" key="7">
    <source>
        <dbReference type="ARBA" id="ARBA00022840"/>
    </source>
</evidence>
<comment type="caution">
    <text evidence="18">The sequence shown here is derived from an EMBL/GenBank/DDBJ whole genome shotgun (WGS) entry which is preliminary data.</text>
</comment>
<dbReference type="GO" id="GO:0000725">
    <property type="term" value="P:recombinational repair"/>
    <property type="evidence" value="ECO:0007669"/>
    <property type="project" value="TreeGrafter"/>
</dbReference>
<dbReference type="InterPro" id="IPR000212">
    <property type="entry name" value="DNA_helicase_UvrD/REP"/>
</dbReference>
<evidence type="ECO:0000256" key="6">
    <source>
        <dbReference type="ARBA" id="ARBA00022839"/>
    </source>
</evidence>
<dbReference type="SUPFAM" id="SSF52980">
    <property type="entry name" value="Restriction endonuclease-like"/>
    <property type="match status" value="1"/>
</dbReference>
<dbReference type="Gene3D" id="3.90.320.10">
    <property type="match status" value="1"/>
</dbReference>
<reference evidence="18 19" key="1">
    <citation type="submission" date="2020-08" db="EMBL/GenBank/DDBJ databases">
        <title>Paraeoetvoesia sp. YC-7-48 draft genome sequence.</title>
        <authorList>
            <person name="Yao L."/>
        </authorList>
    </citation>
    <scope>NUCLEOTIDE SEQUENCE [LARGE SCALE GENOMIC DNA]</scope>
    <source>
        <strain evidence="19">YC-7-48</strain>
    </source>
</reference>
<comment type="catalytic activity">
    <reaction evidence="14">
        <text>ATP + H2O = ADP + phosphate + H(+)</text>
        <dbReference type="Rhea" id="RHEA:13065"/>
        <dbReference type="ChEBI" id="CHEBI:15377"/>
        <dbReference type="ChEBI" id="CHEBI:15378"/>
        <dbReference type="ChEBI" id="CHEBI:30616"/>
        <dbReference type="ChEBI" id="CHEBI:43474"/>
        <dbReference type="ChEBI" id="CHEBI:456216"/>
        <dbReference type="EC" id="5.6.2.4"/>
    </reaction>
</comment>
<keyword evidence="5 15" id="KW-0347">Helicase</keyword>
<keyword evidence="3" id="KW-0227">DNA damage</keyword>
<dbReference type="Gene3D" id="3.40.50.300">
    <property type="entry name" value="P-loop containing nucleotide triphosphate hydrolases"/>
    <property type="match status" value="4"/>
</dbReference>
<protein>
    <recommendedName>
        <fullName evidence="12">DNA 3'-5' helicase</fullName>
        <ecNumber evidence="12">5.6.2.4</ecNumber>
    </recommendedName>
    <alternativeName>
        <fullName evidence="13">DNA 3'-5' helicase II</fullName>
    </alternativeName>
</protein>
<dbReference type="InterPro" id="IPR014016">
    <property type="entry name" value="UvrD-like_ATP-bd"/>
</dbReference>
<evidence type="ECO:0000313" key="18">
    <source>
        <dbReference type="EMBL" id="MBC2770402.1"/>
    </source>
</evidence>
<evidence type="ECO:0000256" key="1">
    <source>
        <dbReference type="ARBA" id="ARBA00022722"/>
    </source>
</evidence>
<keyword evidence="8" id="KW-0238">DNA-binding</keyword>
<dbReference type="GO" id="GO:0005829">
    <property type="term" value="C:cytosol"/>
    <property type="evidence" value="ECO:0007669"/>
    <property type="project" value="TreeGrafter"/>
</dbReference>
<accession>A0A842HRW3</accession>
<dbReference type="InterPro" id="IPR011604">
    <property type="entry name" value="PDDEXK-like_dom_sf"/>
</dbReference>
<dbReference type="Pfam" id="PF13361">
    <property type="entry name" value="UvrD_C"/>
    <property type="match status" value="2"/>
</dbReference>
<keyword evidence="6" id="KW-0269">Exonuclease</keyword>
<dbReference type="EMBL" id="JACJUU010000008">
    <property type="protein sequence ID" value="MBC2770402.1"/>
    <property type="molecule type" value="Genomic_DNA"/>
</dbReference>
<evidence type="ECO:0000259" key="17">
    <source>
        <dbReference type="PROSITE" id="PS51217"/>
    </source>
</evidence>